<dbReference type="EMBL" id="JELX01002042">
    <property type="protein sequence ID" value="KYF56717.1"/>
    <property type="molecule type" value="Genomic_DNA"/>
</dbReference>
<sequence>MAPMKPRDPKRRVRVTVPGKPVTRSITPAQIDRYIDATRWRDDGLLPARTDRSVPLTRIIAMIAMRERRSPGEVLADIAAGRGPERRTRRVWRTWE</sequence>
<protein>
    <submittedName>
        <fullName evidence="1">Uncharacterized protein</fullName>
    </submittedName>
</protein>
<dbReference type="Proteomes" id="UP000075604">
    <property type="component" value="Unassembled WGS sequence"/>
</dbReference>
<name>A0A150PLV7_SORCE</name>
<reference evidence="1 2" key="1">
    <citation type="submission" date="2014-02" db="EMBL/GenBank/DDBJ databases">
        <title>The small core and large imbalanced accessory genome model reveals a collaborative survival strategy of Sorangium cellulosum strains in nature.</title>
        <authorList>
            <person name="Han K."/>
            <person name="Peng R."/>
            <person name="Blom J."/>
            <person name="Li Y.-Z."/>
        </authorList>
    </citation>
    <scope>NUCLEOTIDE SEQUENCE [LARGE SCALE GENOMIC DNA]</scope>
    <source>
        <strain evidence="1 2">So0157-18</strain>
    </source>
</reference>
<comment type="caution">
    <text evidence="1">The sequence shown here is derived from an EMBL/GenBank/DDBJ whole genome shotgun (WGS) entry which is preliminary data.</text>
</comment>
<evidence type="ECO:0000313" key="2">
    <source>
        <dbReference type="Proteomes" id="UP000075604"/>
    </source>
</evidence>
<gene>
    <name evidence="1" type="ORF">BE04_33580</name>
</gene>
<proteinExistence type="predicted"/>
<dbReference type="AlphaFoldDB" id="A0A150PLV7"/>
<organism evidence="1 2">
    <name type="scientific">Sorangium cellulosum</name>
    <name type="common">Polyangium cellulosum</name>
    <dbReference type="NCBI Taxonomy" id="56"/>
    <lineage>
        <taxon>Bacteria</taxon>
        <taxon>Pseudomonadati</taxon>
        <taxon>Myxococcota</taxon>
        <taxon>Polyangia</taxon>
        <taxon>Polyangiales</taxon>
        <taxon>Polyangiaceae</taxon>
        <taxon>Sorangium</taxon>
    </lineage>
</organism>
<evidence type="ECO:0000313" key="1">
    <source>
        <dbReference type="EMBL" id="KYF56717.1"/>
    </source>
</evidence>
<accession>A0A150PLV7</accession>